<evidence type="ECO:0000313" key="2">
    <source>
        <dbReference type="Proteomes" id="UP001218218"/>
    </source>
</evidence>
<dbReference type="EMBL" id="JARIHO010000009">
    <property type="protein sequence ID" value="KAJ7355808.1"/>
    <property type="molecule type" value="Genomic_DNA"/>
</dbReference>
<name>A0AAD7ADN5_9AGAR</name>
<protein>
    <recommendedName>
        <fullName evidence="3">RNase H type-1 domain-containing protein</fullName>
    </recommendedName>
</protein>
<feature type="non-terminal residue" evidence="1">
    <location>
        <position position="184"/>
    </location>
</feature>
<reference evidence="1" key="1">
    <citation type="submission" date="2023-03" db="EMBL/GenBank/DDBJ databases">
        <title>Massive genome expansion in bonnet fungi (Mycena s.s.) driven by repeated elements and novel gene families across ecological guilds.</title>
        <authorList>
            <consortium name="Lawrence Berkeley National Laboratory"/>
            <person name="Harder C.B."/>
            <person name="Miyauchi S."/>
            <person name="Viragh M."/>
            <person name="Kuo A."/>
            <person name="Thoen E."/>
            <person name="Andreopoulos B."/>
            <person name="Lu D."/>
            <person name="Skrede I."/>
            <person name="Drula E."/>
            <person name="Henrissat B."/>
            <person name="Morin E."/>
            <person name="Kohler A."/>
            <person name="Barry K."/>
            <person name="LaButti K."/>
            <person name="Morin E."/>
            <person name="Salamov A."/>
            <person name="Lipzen A."/>
            <person name="Mereny Z."/>
            <person name="Hegedus B."/>
            <person name="Baldrian P."/>
            <person name="Stursova M."/>
            <person name="Weitz H."/>
            <person name="Taylor A."/>
            <person name="Grigoriev I.V."/>
            <person name="Nagy L.G."/>
            <person name="Martin F."/>
            <person name="Kauserud H."/>
        </authorList>
    </citation>
    <scope>NUCLEOTIDE SEQUENCE</scope>
    <source>
        <strain evidence="1">CBHHK002</strain>
    </source>
</reference>
<dbReference type="AlphaFoldDB" id="A0AAD7ADN5"/>
<dbReference type="SUPFAM" id="SSF53098">
    <property type="entry name" value="Ribonuclease H-like"/>
    <property type="match status" value="1"/>
</dbReference>
<gene>
    <name evidence="1" type="ORF">DFH08DRAFT_626219</name>
</gene>
<dbReference type="Gene3D" id="3.30.420.10">
    <property type="entry name" value="Ribonuclease H-like superfamily/Ribonuclease H"/>
    <property type="match status" value="1"/>
</dbReference>
<dbReference type="InterPro" id="IPR036397">
    <property type="entry name" value="RNaseH_sf"/>
</dbReference>
<proteinExistence type="predicted"/>
<organism evidence="1 2">
    <name type="scientific">Mycena albidolilacea</name>
    <dbReference type="NCBI Taxonomy" id="1033008"/>
    <lineage>
        <taxon>Eukaryota</taxon>
        <taxon>Fungi</taxon>
        <taxon>Dikarya</taxon>
        <taxon>Basidiomycota</taxon>
        <taxon>Agaricomycotina</taxon>
        <taxon>Agaricomycetes</taxon>
        <taxon>Agaricomycetidae</taxon>
        <taxon>Agaricales</taxon>
        <taxon>Marasmiineae</taxon>
        <taxon>Mycenaceae</taxon>
        <taxon>Mycena</taxon>
    </lineage>
</organism>
<evidence type="ECO:0008006" key="3">
    <source>
        <dbReference type="Google" id="ProtNLM"/>
    </source>
</evidence>
<dbReference type="InterPro" id="IPR012337">
    <property type="entry name" value="RNaseH-like_sf"/>
</dbReference>
<feature type="non-terminal residue" evidence="1">
    <location>
        <position position="1"/>
    </location>
</feature>
<accession>A0AAD7ADN5</accession>
<dbReference type="GO" id="GO:0003676">
    <property type="term" value="F:nucleic acid binding"/>
    <property type="evidence" value="ECO:0007669"/>
    <property type="project" value="InterPro"/>
</dbReference>
<sequence>PSVIRPPIPRPPLQLSECDVMAEEILATAETDEDSTLALYGLVPDTARRWVHVTVAAACSTRARPAAAFGVYWGENSAHNRGLGIPGRQLDSRALLHAILFALHVANPARVLDISTSSKYAVRSICYLAGRNYTRSWSCANGDLLDLIAHAICSRPARTTFTALSERGTTGALGQAKALATAAC</sequence>
<evidence type="ECO:0000313" key="1">
    <source>
        <dbReference type="EMBL" id="KAJ7355808.1"/>
    </source>
</evidence>
<comment type="caution">
    <text evidence="1">The sequence shown here is derived from an EMBL/GenBank/DDBJ whole genome shotgun (WGS) entry which is preliminary data.</text>
</comment>
<keyword evidence="2" id="KW-1185">Reference proteome</keyword>
<dbReference type="Proteomes" id="UP001218218">
    <property type="component" value="Unassembled WGS sequence"/>
</dbReference>